<evidence type="ECO:0008006" key="4">
    <source>
        <dbReference type="Google" id="ProtNLM"/>
    </source>
</evidence>
<dbReference type="EMBL" id="JWHR01000155">
    <property type="protein sequence ID" value="KHS55683.1"/>
    <property type="molecule type" value="Genomic_DNA"/>
</dbReference>
<feature type="transmembrane region" description="Helical" evidence="1">
    <location>
        <begin position="7"/>
        <end position="24"/>
    </location>
</feature>
<proteinExistence type="predicted"/>
<organism evidence="2 3">
    <name type="scientific">Terrisporobacter othiniensis</name>
    <dbReference type="NCBI Taxonomy" id="1577792"/>
    <lineage>
        <taxon>Bacteria</taxon>
        <taxon>Bacillati</taxon>
        <taxon>Bacillota</taxon>
        <taxon>Clostridia</taxon>
        <taxon>Peptostreptococcales</taxon>
        <taxon>Peptostreptococcaceae</taxon>
        <taxon>Terrisporobacter</taxon>
    </lineage>
</organism>
<evidence type="ECO:0000313" key="2">
    <source>
        <dbReference type="EMBL" id="KHS55683.1"/>
    </source>
</evidence>
<name>A0A0B3VSA9_9FIRM</name>
<dbReference type="Proteomes" id="UP000031189">
    <property type="component" value="Unassembled WGS sequence"/>
</dbReference>
<evidence type="ECO:0000313" key="3">
    <source>
        <dbReference type="Proteomes" id="UP000031189"/>
    </source>
</evidence>
<evidence type="ECO:0000256" key="1">
    <source>
        <dbReference type="SAM" id="Phobius"/>
    </source>
</evidence>
<accession>A0A0B3VSA9</accession>
<dbReference type="RefSeq" id="WP_039681283.1">
    <property type="nucleotide sequence ID" value="NZ_JWHR01000155.1"/>
</dbReference>
<keyword evidence="1" id="KW-0812">Transmembrane</keyword>
<dbReference type="AlphaFoldDB" id="A0A0B3VSA9"/>
<sequence length="374" mass="43513">MKKSIKIPTIVILVFIVILTSIFYKSIGVKKYIKENNSFDLINVNNYDVFLSGENHTFAKSDKFKQEIFTYLNKKAGVKNIIEEAGVCSVYLLNEYIQSGNEEYLKSYMSKLKGTMAYTREKYEFYKWLYKYNSELDEDLKINVYGVDVEHDSLAAINGIEVLIDKNKPVPKSLVESITLVKNKDIRAIKSLKLAYEENKKDCEEYFGDKFIYFENGIENLYPSGGGQDMRDKIMMRNFSALYSLKKGEKFFGQFGSEHIYQDYMNTDYVSEDEVRFGILLNGKSSPVKNRVYSLLCAYENKEGNYPGNNFFDYSLFKNIKEDTFVELCGKNSPFYKKEYLFKGAKEDNVTCDYIQGLYILKDSTKTHTYYPDN</sequence>
<gene>
    <name evidence="2" type="ORF">QX51_18020</name>
</gene>
<reference evidence="2 3" key="1">
    <citation type="submission" date="2014-12" db="EMBL/GenBank/DDBJ databases">
        <title>Draft genome sequence of Terrisporobacter sp. 08-306576, isolated from the blood culture of a bacteremia patient.</title>
        <authorList>
            <person name="Lund L.C."/>
            <person name="Sydenham T.V."/>
            <person name="Hogh S.V."/>
            <person name="Skov M.N."/>
            <person name="Kemp M."/>
            <person name="Justesen U.S."/>
        </authorList>
    </citation>
    <scope>NUCLEOTIDE SEQUENCE [LARGE SCALE GENOMIC DNA]</scope>
    <source>
        <strain evidence="2 3">08-306576</strain>
    </source>
</reference>
<keyword evidence="1" id="KW-1133">Transmembrane helix</keyword>
<dbReference type="Gene3D" id="3.30.1870.10">
    <property type="entry name" value="EreA-like, domain 2"/>
    <property type="match status" value="1"/>
</dbReference>
<protein>
    <recommendedName>
        <fullName evidence="4">Erythromycin esterase</fullName>
    </recommendedName>
</protein>
<dbReference type="STRING" id="1577792.QX51_18020"/>
<keyword evidence="1" id="KW-0472">Membrane</keyword>
<dbReference type="SUPFAM" id="SSF159501">
    <property type="entry name" value="EreA/ChaN-like"/>
    <property type="match status" value="1"/>
</dbReference>
<keyword evidence="3" id="KW-1185">Reference proteome</keyword>
<dbReference type="OrthoDB" id="1878475at2"/>
<comment type="caution">
    <text evidence="2">The sequence shown here is derived from an EMBL/GenBank/DDBJ whole genome shotgun (WGS) entry which is preliminary data.</text>
</comment>